<dbReference type="GO" id="GO:0031216">
    <property type="term" value="F:neopullulanase activity"/>
    <property type="evidence" value="ECO:0007669"/>
    <property type="project" value="UniProtKB-EC"/>
</dbReference>
<evidence type="ECO:0000259" key="4">
    <source>
        <dbReference type="SMART" id="SM00642"/>
    </source>
</evidence>
<accession>A0A3G6IRH0</accession>
<feature type="region of interest" description="Disordered" evidence="3">
    <location>
        <begin position="24"/>
        <end position="59"/>
    </location>
</feature>
<dbReference type="Pfam" id="PF00128">
    <property type="entry name" value="Alpha-amylase"/>
    <property type="match status" value="2"/>
</dbReference>
<gene>
    <name evidence="5" type="primary">nplT</name>
    <name evidence="5" type="ORF">CPPEL_00095</name>
</gene>
<keyword evidence="6" id="KW-1185">Reference proteome</keyword>
<dbReference type="GO" id="GO:0005975">
    <property type="term" value="P:carbohydrate metabolic process"/>
    <property type="evidence" value="ECO:0007669"/>
    <property type="project" value="InterPro"/>
</dbReference>
<keyword evidence="1 5" id="KW-0378">Hydrolase</keyword>
<keyword evidence="2 5" id="KW-0326">Glycosidase</keyword>
<dbReference type="OrthoDB" id="9802433at2"/>
<dbReference type="KEGG" id="cpso:CPPEL_00095"/>
<evidence type="ECO:0000256" key="3">
    <source>
        <dbReference type="SAM" id="MobiDB-lite"/>
    </source>
</evidence>
<dbReference type="Gene3D" id="3.20.20.80">
    <property type="entry name" value="Glycosidases"/>
    <property type="match status" value="2"/>
</dbReference>
<dbReference type="Proteomes" id="UP000271426">
    <property type="component" value="Chromosome"/>
</dbReference>
<evidence type="ECO:0000313" key="5">
    <source>
        <dbReference type="EMBL" id="AZA08171.1"/>
    </source>
</evidence>
<evidence type="ECO:0000313" key="6">
    <source>
        <dbReference type="Proteomes" id="UP000271426"/>
    </source>
</evidence>
<reference evidence="5 6" key="1">
    <citation type="submission" date="2018-11" db="EMBL/GenBank/DDBJ databases">
        <authorList>
            <person name="Kleinhagauer T."/>
            <person name="Glaeser S.P."/>
            <person name="Spergser J."/>
            <person name="Ruckert C."/>
            <person name="Kaempfer P."/>
            <person name="Busse H.-J."/>
        </authorList>
    </citation>
    <scope>NUCLEOTIDE SEQUENCE [LARGE SCALE GENOMIC DNA]</scope>
    <source>
        <strain evidence="5 6">812CH</strain>
    </source>
</reference>
<dbReference type="EMBL" id="CP033898">
    <property type="protein sequence ID" value="AZA08171.1"/>
    <property type="molecule type" value="Genomic_DNA"/>
</dbReference>
<dbReference type="GO" id="GO:0016853">
    <property type="term" value="F:isomerase activity"/>
    <property type="evidence" value="ECO:0007669"/>
    <property type="project" value="UniProtKB-KW"/>
</dbReference>
<dbReference type="RefSeq" id="WP_123958971.1">
    <property type="nucleotide sequence ID" value="NZ_CP033898.1"/>
</dbReference>
<sequence>MAWIDHAIFWHVYPLGFAGVDIRGDQEAHPGNPGEAHPGDPGEAHPGNPGEAHPGKNGKAEGLKQLEQSLDYLIRLGCNGLLLGPIFRSHTHGYDTIDHFGIDPRLGTEEDFDALAAACNEKGIALVLDGVFSHVGEGFVRPELIGEGVFEGHGDLKRLNHADPACQAYVAEVMQYWCARGVRGWRLDAAYSMENSFWAEVLPKVRQEHADVWILGEVIHGDYPAIIAESGMDSLTQYELWKAIWSGLNDANFFELEWSVRRHMEFLEHFIPNTFVGNHDVTRIASKVGQDKAVLAAVLLLTMPGIPSIYYGDELGMEGIKEERIGGDDAVRPEWKPEWVEGDEPAVLGVWKSLIALRRQHSWLVNATVETLELENEHYVYRVQQRGGQERLEVELSLSPSPRAIIRNANAEVIWQR</sequence>
<dbReference type="PANTHER" id="PTHR10357:SF210">
    <property type="entry name" value="MALTODEXTRIN GLUCOSIDASE"/>
    <property type="match status" value="1"/>
</dbReference>
<dbReference type="AlphaFoldDB" id="A0A3G6IRH0"/>
<dbReference type="PANTHER" id="PTHR10357">
    <property type="entry name" value="ALPHA-AMYLASE FAMILY MEMBER"/>
    <property type="match status" value="1"/>
</dbReference>
<dbReference type="EC" id="3.2.1.135" evidence="5"/>
<dbReference type="InterPro" id="IPR017853">
    <property type="entry name" value="GH"/>
</dbReference>
<organism evidence="5 6">
    <name type="scientific">Corynebacterium pseudopelargi</name>
    <dbReference type="NCBI Taxonomy" id="2080757"/>
    <lineage>
        <taxon>Bacteria</taxon>
        <taxon>Bacillati</taxon>
        <taxon>Actinomycetota</taxon>
        <taxon>Actinomycetes</taxon>
        <taxon>Mycobacteriales</taxon>
        <taxon>Corynebacteriaceae</taxon>
        <taxon>Corynebacterium</taxon>
    </lineage>
</organism>
<dbReference type="SUPFAM" id="SSF51445">
    <property type="entry name" value="(Trans)glycosidases"/>
    <property type="match status" value="1"/>
</dbReference>
<dbReference type="InterPro" id="IPR006047">
    <property type="entry name" value="GH13_cat_dom"/>
</dbReference>
<feature type="domain" description="Glycosyl hydrolase family 13 catalytic" evidence="4">
    <location>
        <begin position="11"/>
        <end position="358"/>
    </location>
</feature>
<proteinExistence type="predicted"/>
<dbReference type="SMART" id="SM00642">
    <property type="entry name" value="Aamy"/>
    <property type="match status" value="1"/>
</dbReference>
<protein>
    <submittedName>
        <fullName evidence="5">Neopullulanase</fullName>
        <ecNumber evidence="5">3.2.1.135</ecNumber>
    </submittedName>
</protein>
<evidence type="ECO:0000256" key="1">
    <source>
        <dbReference type="ARBA" id="ARBA00022801"/>
    </source>
</evidence>
<evidence type="ECO:0000256" key="2">
    <source>
        <dbReference type="ARBA" id="ARBA00023295"/>
    </source>
</evidence>
<name>A0A3G6IRH0_9CORY</name>